<dbReference type="EMBL" id="BMVG01000026">
    <property type="protein sequence ID" value="GHE10955.1"/>
    <property type="molecule type" value="Genomic_DNA"/>
</dbReference>
<dbReference type="InterPro" id="IPR002104">
    <property type="entry name" value="Integrase_catalytic"/>
</dbReference>
<evidence type="ECO:0000313" key="5">
    <source>
        <dbReference type="Proteomes" id="UP000655443"/>
    </source>
</evidence>
<sequence length="789" mass="89900">MRVVAPPPAAQELSDVADAALLVAGSVDPPAAEWEPWPGTLLREGDIVDGISTIPLLTDKRQQDAVRGVRIVLAALRRTEGACWQQRWKDGGWDEAADLTAMISDTVRGSAFKSGEVMHGLGILLCLDAIRPSYEWLGRFRFSAGFERLRLVRDPDFFAAVHAACRARDVTQTQEQHAMRMLTFPLARTGKKPCELTGQDMLDLWQGLLFRRGQRPPGLTLAWDLLRELDILAPDTPALHDVVRRQRPNVSEMVDFYGLACQDVRDLIVRYASERAPAIDYNTTRQLIWKLASRFWKDLEKHHPGICSLHLPHEIADAWKKRAGHDNPERPYEGYSVLFAVRSFYLDISQWALHDAYWARWAAPCPISLQDTKGVAKHRKHVTARMHQKVRQLAPLLPQLMSSVEDRLRFQEQFIDRTRAVAPGKEFSHGGRTYRRRHYAVIDEEDKAGLRRLHATDPDSGKHIDLLHAEERAFWTWAVVNTFFYTGVRVEELLEITQTALTTLRLPDSGETVPLLQIVPSKTDAERVLLVPPELAHVLAKVKQRVRDGQEAIPLLQRWDAHDRVLSPPLPFLFQRRSGVQRRVLTDGYVQNLVNDALTALGHGELKLTPHDFRRLFASEAVSSGLPPHIVAKILGHEHLSTTEHYMAVYPEDMFRHYRSFLARRRQLRPSEEYRDPTPEEWEEFHQHFAKRKVELGTCGRGYGTPCAHEHACLRCPLLQPDPAQKHRLNEIISNLHERLAEAHERGWLGEVEGLEISIAAAERKLADMTRQINLGMPAIPPRRQPDSS</sequence>
<dbReference type="PANTHER" id="PTHR30349">
    <property type="entry name" value="PHAGE INTEGRASE-RELATED"/>
    <property type="match status" value="1"/>
</dbReference>
<gene>
    <name evidence="4" type="ORF">GCM10010339_68830</name>
</gene>
<dbReference type="SUPFAM" id="SSF56349">
    <property type="entry name" value="DNA breaking-rejoining enzymes"/>
    <property type="match status" value="1"/>
</dbReference>
<evidence type="ECO:0000256" key="1">
    <source>
        <dbReference type="ARBA" id="ARBA00023172"/>
    </source>
</evidence>
<dbReference type="RefSeq" id="WP_189957541.1">
    <property type="nucleotide sequence ID" value="NZ_BMVG01000026.1"/>
</dbReference>
<comment type="caution">
    <text evidence="4">The sequence shown here is derived from an EMBL/GenBank/DDBJ whole genome shotgun (WGS) entry which is preliminary data.</text>
</comment>
<reference evidence="4" key="1">
    <citation type="journal article" date="2014" name="Int. J. Syst. Evol. Microbiol.">
        <title>Complete genome sequence of Corynebacterium casei LMG S-19264T (=DSM 44701T), isolated from a smear-ripened cheese.</title>
        <authorList>
            <consortium name="US DOE Joint Genome Institute (JGI-PGF)"/>
            <person name="Walter F."/>
            <person name="Albersmeier A."/>
            <person name="Kalinowski J."/>
            <person name="Ruckert C."/>
        </authorList>
    </citation>
    <scope>NUCLEOTIDE SEQUENCE</scope>
    <source>
        <strain evidence="4">JCM 4714</strain>
    </source>
</reference>
<accession>A0A919D7K0</accession>
<protein>
    <submittedName>
        <fullName evidence="4">Integrase</fullName>
    </submittedName>
</protein>
<dbReference type="PANTHER" id="PTHR30349:SF64">
    <property type="entry name" value="PROPHAGE INTEGRASE INTD-RELATED"/>
    <property type="match status" value="1"/>
</dbReference>
<keyword evidence="5" id="KW-1185">Reference proteome</keyword>
<keyword evidence="2" id="KW-0175">Coiled coil</keyword>
<reference evidence="4" key="2">
    <citation type="submission" date="2020-09" db="EMBL/GenBank/DDBJ databases">
        <authorList>
            <person name="Sun Q."/>
            <person name="Ohkuma M."/>
        </authorList>
    </citation>
    <scope>NUCLEOTIDE SEQUENCE</scope>
    <source>
        <strain evidence="4">JCM 4714</strain>
    </source>
</reference>
<evidence type="ECO:0000313" key="4">
    <source>
        <dbReference type="EMBL" id="GHE10955.1"/>
    </source>
</evidence>
<dbReference type="AlphaFoldDB" id="A0A919D7K0"/>
<dbReference type="PROSITE" id="PS51898">
    <property type="entry name" value="TYR_RECOMBINASE"/>
    <property type="match status" value="1"/>
</dbReference>
<evidence type="ECO:0000256" key="2">
    <source>
        <dbReference type="SAM" id="Coils"/>
    </source>
</evidence>
<keyword evidence="1" id="KW-0233">DNA recombination</keyword>
<feature type="coiled-coil region" evidence="2">
    <location>
        <begin position="726"/>
        <end position="772"/>
    </location>
</feature>
<proteinExistence type="predicted"/>
<dbReference type="InterPro" id="IPR050090">
    <property type="entry name" value="Tyrosine_recombinase_XerCD"/>
</dbReference>
<evidence type="ECO:0000259" key="3">
    <source>
        <dbReference type="PROSITE" id="PS51898"/>
    </source>
</evidence>
<name>A0A919D7K0_9ACTN</name>
<dbReference type="GO" id="GO:0015074">
    <property type="term" value="P:DNA integration"/>
    <property type="evidence" value="ECO:0007669"/>
    <property type="project" value="InterPro"/>
</dbReference>
<dbReference type="InterPro" id="IPR011010">
    <property type="entry name" value="DNA_brk_join_enz"/>
</dbReference>
<organism evidence="4 5">
    <name type="scientific">Streptomyces alanosinicus</name>
    <dbReference type="NCBI Taxonomy" id="68171"/>
    <lineage>
        <taxon>Bacteria</taxon>
        <taxon>Bacillati</taxon>
        <taxon>Actinomycetota</taxon>
        <taxon>Actinomycetes</taxon>
        <taxon>Kitasatosporales</taxon>
        <taxon>Streptomycetaceae</taxon>
        <taxon>Streptomyces</taxon>
    </lineage>
</organism>
<dbReference type="CDD" id="cd00397">
    <property type="entry name" value="DNA_BRE_C"/>
    <property type="match status" value="1"/>
</dbReference>
<feature type="domain" description="Tyr recombinase" evidence="3">
    <location>
        <begin position="451"/>
        <end position="659"/>
    </location>
</feature>
<dbReference type="GO" id="GO:0006310">
    <property type="term" value="P:DNA recombination"/>
    <property type="evidence" value="ECO:0007669"/>
    <property type="project" value="UniProtKB-KW"/>
</dbReference>
<dbReference type="Gene3D" id="1.10.443.10">
    <property type="entry name" value="Intergrase catalytic core"/>
    <property type="match status" value="1"/>
</dbReference>
<dbReference type="Pfam" id="PF00589">
    <property type="entry name" value="Phage_integrase"/>
    <property type="match status" value="1"/>
</dbReference>
<dbReference type="GO" id="GO:0003677">
    <property type="term" value="F:DNA binding"/>
    <property type="evidence" value="ECO:0007669"/>
    <property type="project" value="InterPro"/>
</dbReference>
<dbReference type="InterPro" id="IPR013762">
    <property type="entry name" value="Integrase-like_cat_sf"/>
</dbReference>
<dbReference type="Proteomes" id="UP000655443">
    <property type="component" value="Unassembled WGS sequence"/>
</dbReference>